<evidence type="ECO:0000256" key="6">
    <source>
        <dbReference type="ARBA" id="ARBA00022801"/>
    </source>
</evidence>
<comment type="cofactor">
    <cofactor evidence="1">
        <name>a divalent metal cation</name>
        <dbReference type="ChEBI" id="CHEBI:60240"/>
    </cofactor>
</comment>
<evidence type="ECO:0000256" key="1">
    <source>
        <dbReference type="ARBA" id="ARBA00001968"/>
    </source>
</evidence>
<dbReference type="GO" id="GO:0016787">
    <property type="term" value="F:hydrolase activity"/>
    <property type="evidence" value="ECO:0007669"/>
    <property type="project" value="UniProtKB-KW"/>
</dbReference>
<evidence type="ECO:0000313" key="10">
    <source>
        <dbReference type="Proteomes" id="UP000499080"/>
    </source>
</evidence>
<dbReference type="PANTHER" id="PTHR22930:SF269">
    <property type="entry name" value="NUCLEASE HARBI1-LIKE PROTEIN"/>
    <property type="match status" value="1"/>
</dbReference>
<name>A0A4Y2W7R0_ARAVE</name>
<evidence type="ECO:0000256" key="5">
    <source>
        <dbReference type="ARBA" id="ARBA00022723"/>
    </source>
</evidence>
<protein>
    <recommendedName>
        <fullName evidence="8">DDE Tnp4 domain-containing protein</fullName>
    </recommendedName>
</protein>
<sequence length="320" mass="35630">ILKLVCNALVTVLKDIHLCVPSSKAELAAISAAFDDMWQFPMCVGALDGKHVKICPPPNSGSLYYNYKGDFSIVLMVLVDANLRFIFVDIGTNGRISDGGVWGKCKLKLALDRNTVNIPEADNLPLTTTKVPYVIVADDAFPLSINLMKPYPGRGLNDEERIFNYRLSRARRVSENAFGILAARFQIFKQRILTSPMNATKIVMACCALHNFLIFRNPALYIPASSIDNEVIENREIQRGNWRDSASEAFVPLLNWTPQVRPLFPKSRHPDLILTGQQLRCPSATASVGNEPIWVQAPILLNLRQASVFSPPFENTIVGY</sequence>
<proteinExistence type="inferred from homology"/>
<keyword evidence="5" id="KW-0479">Metal-binding</keyword>
<comment type="caution">
    <text evidence="9">The sequence shown here is derived from an EMBL/GenBank/DDBJ whole genome shotgun (WGS) entry which is preliminary data.</text>
</comment>
<comment type="subcellular location">
    <subcellularLocation>
        <location evidence="2">Nucleus</location>
    </subcellularLocation>
</comment>
<comment type="similarity">
    <text evidence="3">Belongs to the HARBI1 family.</text>
</comment>
<evidence type="ECO:0000259" key="8">
    <source>
        <dbReference type="Pfam" id="PF13359"/>
    </source>
</evidence>
<dbReference type="GO" id="GO:0004518">
    <property type="term" value="F:nuclease activity"/>
    <property type="evidence" value="ECO:0007669"/>
    <property type="project" value="UniProtKB-KW"/>
</dbReference>
<dbReference type="GO" id="GO:0046872">
    <property type="term" value="F:metal ion binding"/>
    <property type="evidence" value="ECO:0007669"/>
    <property type="project" value="UniProtKB-KW"/>
</dbReference>
<evidence type="ECO:0000256" key="4">
    <source>
        <dbReference type="ARBA" id="ARBA00022722"/>
    </source>
</evidence>
<accession>A0A4Y2W7R0</accession>
<evidence type="ECO:0000313" key="9">
    <source>
        <dbReference type="EMBL" id="GBO32017.1"/>
    </source>
</evidence>
<dbReference type="InterPro" id="IPR027806">
    <property type="entry name" value="HARBI1_dom"/>
</dbReference>
<dbReference type="GO" id="GO:0005634">
    <property type="term" value="C:nucleus"/>
    <property type="evidence" value="ECO:0007669"/>
    <property type="project" value="UniProtKB-SubCell"/>
</dbReference>
<keyword evidence="6" id="KW-0378">Hydrolase</keyword>
<dbReference type="PANTHER" id="PTHR22930">
    <property type="match status" value="1"/>
</dbReference>
<evidence type="ECO:0000256" key="2">
    <source>
        <dbReference type="ARBA" id="ARBA00004123"/>
    </source>
</evidence>
<feature type="non-terminal residue" evidence="9">
    <location>
        <position position="1"/>
    </location>
</feature>
<dbReference type="InterPro" id="IPR045249">
    <property type="entry name" value="HARBI1-like"/>
</dbReference>
<gene>
    <name evidence="9" type="ORF">AVEN_264592_1</name>
</gene>
<keyword evidence="7" id="KW-0539">Nucleus</keyword>
<dbReference type="EMBL" id="BGPR01055443">
    <property type="protein sequence ID" value="GBO32017.1"/>
    <property type="molecule type" value="Genomic_DNA"/>
</dbReference>
<reference evidence="9 10" key="1">
    <citation type="journal article" date="2019" name="Sci. Rep.">
        <title>Orb-weaving spider Araneus ventricosus genome elucidates the spidroin gene catalogue.</title>
        <authorList>
            <person name="Kono N."/>
            <person name="Nakamura H."/>
            <person name="Ohtoshi R."/>
            <person name="Moran D.A.P."/>
            <person name="Shinohara A."/>
            <person name="Yoshida Y."/>
            <person name="Fujiwara M."/>
            <person name="Mori M."/>
            <person name="Tomita M."/>
            <person name="Arakawa K."/>
        </authorList>
    </citation>
    <scope>NUCLEOTIDE SEQUENCE [LARGE SCALE GENOMIC DNA]</scope>
</reference>
<evidence type="ECO:0000256" key="3">
    <source>
        <dbReference type="ARBA" id="ARBA00006958"/>
    </source>
</evidence>
<dbReference type="Proteomes" id="UP000499080">
    <property type="component" value="Unassembled WGS sequence"/>
</dbReference>
<dbReference type="OrthoDB" id="6429055at2759"/>
<feature type="domain" description="DDE Tnp4" evidence="8">
    <location>
        <begin position="47"/>
        <end position="211"/>
    </location>
</feature>
<keyword evidence="4" id="KW-0540">Nuclease</keyword>
<organism evidence="9 10">
    <name type="scientific">Araneus ventricosus</name>
    <name type="common">Orbweaver spider</name>
    <name type="synonym">Epeira ventricosa</name>
    <dbReference type="NCBI Taxonomy" id="182803"/>
    <lineage>
        <taxon>Eukaryota</taxon>
        <taxon>Metazoa</taxon>
        <taxon>Ecdysozoa</taxon>
        <taxon>Arthropoda</taxon>
        <taxon>Chelicerata</taxon>
        <taxon>Arachnida</taxon>
        <taxon>Araneae</taxon>
        <taxon>Araneomorphae</taxon>
        <taxon>Entelegynae</taxon>
        <taxon>Araneoidea</taxon>
        <taxon>Araneidae</taxon>
        <taxon>Araneus</taxon>
    </lineage>
</organism>
<keyword evidence="10" id="KW-1185">Reference proteome</keyword>
<dbReference type="AlphaFoldDB" id="A0A4Y2W7R0"/>
<evidence type="ECO:0000256" key="7">
    <source>
        <dbReference type="ARBA" id="ARBA00023242"/>
    </source>
</evidence>
<dbReference type="Pfam" id="PF13359">
    <property type="entry name" value="DDE_Tnp_4"/>
    <property type="match status" value="1"/>
</dbReference>